<dbReference type="SMART" id="SM00738">
    <property type="entry name" value="NGN"/>
    <property type="match status" value="1"/>
</dbReference>
<protein>
    <submittedName>
        <fullName evidence="5">Transcription anti-termination protein</fullName>
    </submittedName>
</protein>
<evidence type="ECO:0000256" key="1">
    <source>
        <dbReference type="ARBA" id="ARBA00022814"/>
    </source>
</evidence>
<keyword evidence="3" id="KW-0804">Transcription</keyword>
<dbReference type="PANTHER" id="PTHR30265">
    <property type="entry name" value="RHO-INTERACTING TRANSCRIPTION TERMINATION FACTOR NUSG"/>
    <property type="match status" value="1"/>
</dbReference>
<dbReference type="EMBL" id="AEYE02000029">
    <property type="protein sequence ID" value="EPE95726.1"/>
    <property type="molecule type" value="Genomic_DNA"/>
</dbReference>
<dbReference type="CDD" id="cd08000">
    <property type="entry name" value="NGN"/>
    <property type="match status" value="1"/>
</dbReference>
<dbReference type="AlphaFoldDB" id="S3HR51"/>
<dbReference type="RefSeq" id="WP_016556508.1">
    <property type="nucleotide sequence ID" value="NZ_AEYE02000029.1"/>
</dbReference>
<reference evidence="5 6" key="1">
    <citation type="journal article" date="2012" name="J. Bacteriol.">
        <title>Genome sequence of Rhizobium grahamii CCGE502, a broad-host-range symbiont with low nodulation competitiveness in Phaseolus vulgaris.</title>
        <authorList>
            <person name="Althabegoiti M.J."/>
            <person name="Lozano L."/>
            <person name="Torres-Tejerizo G."/>
            <person name="Ormeno-Orrillo E."/>
            <person name="Rogel M.A."/>
            <person name="Gonzalez V."/>
            <person name="Martinez-Romero E."/>
        </authorList>
    </citation>
    <scope>NUCLEOTIDE SEQUENCE [LARGE SCALE GENOMIC DNA]</scope>
    <source>
        <strain evidence="5 6">CCGE 502</strain>
    </source>
</reference>
<gene>
    <name evidence="5" type="ORF">RGCCGE502_22790</name>
</gene>
<dbReference type="GO" id="GO:0006354">
    <property type="term" value="P:DNA-templated transcription elongation"/>
    <property type="evidence" value="ECO:0007669"/>
    <property type="project" value="InterPro"/>
</dbReference>
<dbReference type="STRING" id="990285.RGCCGE502_22790"/>
<dbReference type="PANTHER" id="PTHR30265:SF4">
    <property type="entry name" value="KOW MOTIF FAMILY PROTEIN, EXPRESSED"/>
    <property type="match status" value="1"/>
</dbReference>
<evidence type="ECO:0000256" key="2">
    <source>
        <dbReference type="ARBA" id="ARBA00023015"/>
    </source>
</evidence>
<evidence type="ECO:0000256" key="3">
    <source>
        <dbReference type="ARBA" id="ARBA00023163"/>
    </source>
</evidence>
<dbReference type="SUPFAM" id="SSF82679">
    <property type="entry name" value="N-utilization substance G protein NusG, N-terminal domain"/>
    <property type="match status" value="1"/>
</dbReference>
<keyword evidence="1" id="KW-0889">Transcription antitermination</keyword>
<dbReference type="Pfam" id="PF02357">
    <property type="entry name" value="NusG"/>
    <property type="match status" value="1"/>
</dbReference>
<keyword evidence="6" id="KW-1185">Reference proteome</keyword>
<feature type="domain" description="NusG-like N-terminal" evidence="4">
    <location>
        <begin position="60"/>
        <end position="159"/>
    </location>
</feature>
<accession>S3HR51</accession>
<dbReference type="Proteomes" id="UP000014411">
    <property type="component" value="Unassembled WGS sequence"/>
</dbReference>
<name>S3HR51_9HYPH</name>
<evidence type="ECO:0000313" key="6">
    <source>
        <dbReference type="Proteomes" id="UP000014411"/>
    </source>
</evidence>
<dbReference type="Gene3D" id="3.30.70.940">
    <property type="entry name" value="NusG, N-terminal domain"/>
    <property type="match status" value="1"/>
</dbReference>
<sequence>MQRKITGRKINYRPMIEAELSHLEKLRAYQRSTRADRIARIAADRLRSASKEMCERKPKMANWYCLRVESGKEFIVEKYLEAANVEAFMPSEKIFRVHKGTRIEGSRPFFPSYMLVRFVPSGDAFQGLKNVKHVIDIVGGPNGYHVVRNEDIERFKALTSSGDIPYVKTDKSMKEGDIAEITFGPFSGLSCLIVAVKWCRQAQARVKIDVFGKRFDVESMPLAFLKKS</sequence>
<evidence type="ECO:0000259" key="4">
    <source>
        <dbReference type="SMART" id="SM00738"/>
    </source>
</evidence>
<dbReference type="InterPro" id="IPR043425">
    <property type="entry name" value="NusG-like"/>
</dbReference>
<comment type="caution">
    <text evidence="5">The sequence shown here is derived from an EMBL/GenBank/DDBJ whole genome shotgun (WGS) entry which is preliminary data.</text>
</comment>
<dbReference type="eggNOG" id="COG0250">
    <property type="taxonomic scope" value="Bacteria"/>
</dbReference>
<proteinExistence type="predicted"/>
<keyword evidence="2" id="KW-0805">Transcription regulation</keyword>
<dbReference type="InterPro" id="IPR006645">
    <property type="entry name" value="NGN-like_dom"/>
</dbReference>
<organism evidence="5 6">
    <name type="scientific">Rhizobium grahamii CCGE 502</name>
    <dbReference type="NCBI Taxonomy" id="990285"/>
    <lineage>
        <taxon>Bacteria</taxon>
        <taxon>Pseudomonadati</taxon>
        <taxon>Pseudomonadota</taxon>
        <taxon>Alphaproteobacteria</taxon>
        <taxon>Hyphomicrobiales</taxon>
        <taxon>Rhizobiaceae</taxon>
        <taxon>Rhizobium/Agrobacterium group</taxon>
        <taxon>Rhizobium</taxon>
    </lineage>
</organism>
<evidence type="ECO:0000313" key="5">
    <source>
        <dbReference type="EMBL" id="EPE95726.1"/>
    </source>
</evidence>
<dbReference type="HOGENOM" id="CLU_108938_0_0_5"/>
<dbReference type="InterPro" id="IPR036735">
    <property type="entry name" value="NGN_dom_sf"/>
</dbReference>
<dbReference type="GO" id="GO:0031564">
    <property type="term" value="P:transcription antitermination"/>
    <property type="evidence" value="ECO:0007669"/>
    <property type="project" value="UniProtKB-KW"/>
</dbReference>